<dbReference type="HOGENOM" id="CLU_711690_0_0_1"/>
<feature type="domain" description="HNH nuclease" evidence="2">
    <location>
        <begin position="236"/>
        <end position="318"/>
    </location>
</feature>
<proteinExistence type="predicted"/>
<dbReference type="Proteomes" id="UP000030106">
    <property type="component" value="Unassembled WGS sequence"/>
</dbReference>
<evidence type="ECO:0000259" key="2">
    <source>
        <dbReference type="Pfam" id="PF13391"/>
    </source>
</evidence>
<sequence length="477" mass="53515">MASDEVNVRWRSLMALDLPPAPANLRRNHYTNKAQVMKDLAKRYNELSDLEESKYGAYQLALFSIASSATIEAVQNDDEKLRDIGGSAKDLVKFFVNGSYRLEVAKTADPSEQPSGQGDNLTVEGGTAVEPKASSLVTRAIGSVRQFARHRKSSSREPPEQPAASSEPAPDPQSSIGRVRSLKRKRSHRSATQSTVPDTVSSVVNKPKTVRPRRSPPTARNQGIVQLVKDRDSHMCILTKSKCGIEAAHILPHAINSTSEGIDFFRNMIPVLTAMFGNSFTQRLERLVGSPSSSDKEWNILTLNVYLHTLYDRGHVGFRPVKVTANDISNPDRWRVYFTIHWLGKTRIRQANLHGSPARALQQMLELREDYSANRARYSIFDADTGTRIADGTEYFVEMATPDDAKKMYDCLGLSWATRIILFMAGGAGTPDADPRSDEYYDPEIDIVYPDQDKIDQKRYEEYLQRQLKKSVMDPNF</sequence>
<dbReference type="OrthoDB" id="5416097at2759"/>
<reference evidence="3 4" key="1">
    <citation type="submission" date="2012-10" db="EMBL/GenBank/DDBJ databases">
        <title>Genome sequencing and analysis of entomopathogenic fungi Beauveria bassiana D1-5.</title>
        <authorList>
            <person name="Li Q."/>
            <person name="Wang L."/>
            <person name="Zhang Z."/>
            <person name="Wang Q."/>
            <person name="Ren J."/>
            <person name="Wang M."/>
            <person name="Xu W."/>
            <person name="Wang J."/>
            <person name="Lu Y."/>
            <person name="Du Q."/>
            <person name="Sun Z."/>
        </authorList>
    </citation>
    <scope>NUCLEOTIDE SEQUENCE [LARGE SCALE GENOMIC DNA]</scope>
    <source>
        <strain evidence="3 4">D1-5</strain>
    </source>
</reference>
<dbReference type="AlphaFoldDB" id="A0A0A2VS81"/>
<dbReference type="EMBL" id="ANFO01001189">
    <property type="protein sequence ID" value="KGQ03639.1"/>
    <property type="molecule type" value="Genomic_DNA"/>
</dbReference>
<gene>
    <name evidence="3" type="ORF">BBAD15_g11127</name>
</gene>
<dbReference type="InterPro" id="IPR003615">
    <property type="entry name" value="HNH_nuc"/>
</dbReference>
<organism evidence="3 4">
    <name type="scientific">Beauveria bassiana D1-5</name>
    <dbReference type="NCBI Taxonomy" id="1245745"/>
    <lineage>
        <taxon>Eukaryota</taxon>
        <taxon>Fungi</taxon>
        <taxon>Dikarya</taxon>
        <taxon>Ascomycota</taxon>
        <taxon>Pezizomycotina</taxon>
        <taxon>Sordariomycetes</taxon>
        <taxon>Hypocreomycetidae</taxon>
        <taxon>Hypocreales</taxon>
        <taxon>Cordycipitaceae</taxon>
        <taxon>Beauveria</taxon>
    </lineage>
</organism>
<feature type="compositionally biased region" description="Basic residues" evidence="1">
    <location>
        <begin position="180"/>
        <end position="189"/>
    </location>
</feature>
<feature type="compositionally biased region" description="Polar residues" evidence="1">
    <location>
        <begin position="110"/>
        <end position="120"/>
    </location>
</feature>
<evidence type="ECO:0000313" key="3">
    <source>
        <dbReference type="EMBL" id="KGQ03639.1"/>
    </source>
</evidence>
<dbReference type="Pfam" id="PF13391">
    <property type="entry name" value="HNH_2"/>
    <property type="match status" value="1"/>
</dbReference>
<protein>
    <recommendedName>
        <fullName evidence="2">HNH nuclease domain-containing protein</fullName>
    </recommendedName>
</protein>
<feature type="compositionally biased region" description="Low complexity" evidence="1">
    <location>
        <begin position="162"/>
        <end position="175"/>
    </location>
</feature>
<feature type="region of interest" description="Disordered" evidence="1">
    <location>
        <begin position="107"/>
        <end position="223"/>
    </location>
</feature>
<evidence type="ECO:0000256" key="1">
    <source>
        <dbReference type="SAM" id="MobiDB-lite"/>
    </source>
</evidence>
<feature type="compositionally biased region" description="Polar residues" evidence="1">
    <location>
        <begin position="190"/>
        <end position="204"/>
    </location>
</feature>
<name>A0A0A2VS81_BEABA</name>
<evidence type="ECO:0000313" key="4">
    <source>
        <dbReference type="Proteomes" id="UP000030106"/>
    </source>
</evidence>
<comment type="caution">
    <text evidence="3">The sequence shown here is derived from an EMBL/GenBank/DDBJ whole genome shotgun (WGS) entry which is preliminary data.</text>
</comment>
<accession>A0A0A2VS81</accession>